<proteinExistence type="predicted"/>
<accession>A0A9W6TQG4</accession>
<evidence type="ECO:0000313" key="2">
    <source>
        <dbReference type="EMBL" id="GMF17233.1"/>
    </source>
</evidence>
<dbReference type="EMBL" id="BSXT01000090">
    <property type="protein sequence ID" value="GMF17233.1"/>
    <property type="molecule type" value="Genomic_DNA"/>
</dbReference>
<protein>
    <submittedName>
        <fullName evidence="2">Unnamed protein product</fullName>
    </submittedName>
</protein>
<evidence type="ECO:0000313" key="3">
    <source>
        <dbReference type="Proteomes" id="UP001165121"/>
    </source>
</evidence>
<feature type="compositionally biased region" description="Basic residues" evidence="1">
    <location>
        <begin position="86"/>
        <end position="98"/>
    </location>
</feature>
<name>A0A9W6TQG4_9STRA</name>
<keyword evidence="3" id="KW-1185">Reference proteome</keyword>
<dbReference type="Proteomes" id="UP001165121">
    <property type="component" value="Unassembled WGS sequence"/>
</dbReference>
<feature type="compositionally biased region" description="Basic and acidic residues" evidence="1">
    <location>
        <begin position="47"/>
        <end position="66"/>
    </location>
</feature>
<gene>
    <name evidence="2" type="ORF">Pfra01_000112700</name>
</gene>
<feature type="region of interest" description="Disordered" evidence="1">
    <location>
        <begin position="1"/>
        <end position="98"/>
    </location>
</feature>
<comment type="caution">
    <text evidence="2">The sequence shown here is derived from an EMBL/GenBank/DDBJ whole genome shotgun (WGS) entry which is preliminary data.</text>
</comment>
<sequence length="156" mass="17804">MSSRSWQLACTGGATKRSGRPTRRSSPDLNVHWRAHHAPREVYQTPDPRRSTRRHEEDHRAPRDSGADDLPTQSDGAGLSAVTRAISRRRLRLQRRSRQRRKAIITSIRQAYPIVSNRCNPTNMSRLIAGSARQRIGKNIEFAQFVLNAEAEIRED</sequence>
<reference evidence="2" key="1">
    <citation type="submission" date="2023-04" db="EMBL/GenBank/DDBJ databases">
        <title>Phytophthora fragariaefolia NBRC 109709.</title>
        <authorList>
            <person name="Ichikawa N."/>
            <person name="Sato H."/>
            <person name="Tonouchi N."/>
        </authorList>
    </citation>
    <scope>NUCLEOTIDE SEQUENCE</scope>
    <source>
        <strain evidence="2">NBRC 109709</strain>
    </source>
</reference>
<dbReference type="AlphaFoldDB" id="A0A9W6TQG4"/>
<evidence type="ECO:0000256" key="1">
    <source>
        <dbReference type="SAM" id="MobiDB-lite"/>
    </source>
</evidence>
<organism evidence="2 3">
    <name type="scientific">Phytophthora fragariaefolia</name>
    <dbReference type="NCBI Taxonomy" id="1490495"/>
    <lineage>
        <taxon>Eukaryota</taxon>
        <taxon>Sar</taxon>
        <taxon>Stramenopiles</taxon>
        <taxon>Oomycota</taxon>
        <taxon>Peronosporomycetes</taxon>
        <taxon>Peronosporales</taxon>
        <taxon>Peronosporaceae</taxon>
        <taxon>Phytophthora</taxon>
    </lineage>
</organism>